<keyword evidence="1" id="KW-0472">Membrane</keyword>
<evidence type="ECO:0000256" key="1">
    <source>
        <dbReference type="SAM" id="Phobius"/>
    </source>
</evidence>
<proteinExistence type="predicted"/>
<keyword evidence="3" id="KW-1185">Reference proteome</keyword>
<feature type="transmembrane region" description="Helical" evidence="1">
    <location>
        <begin position="12"/>
        <end position="44"/>
    </location>
</feature>
<sequence>MIRVLRDLVVEAVFAGAMTSLVLGYGAVGLVLLLVGAIMLSLVLSGHRYMAFGASKKLTTINL</sequence>
<evidence type="ECO:0000313" key="2">
    <source>
        <dbReference type="EMBL" id="MCD2197912.1"/>
    </source>
</evidence>
<comment type="caution">
    <text evidence="2">The sequence shown here is derived from an EMBL/GenBank/DDBJ whole genome shotgun (WGS) entry which is preliminary data.</text>
</comment>
<protein>
    <submittedName>
        <fullName evidence="2">Uncharacterized protein</fullName>
    </submittedName>
</protein>
<dbReference type="RefSeq" id="WP_230740359.1">
    <property type="nucleotide sequence ID" value="NZ_JAJNDB010000010.1"/>
</dbReference>
<reference evidence="2 3" key="1">
    <citation type="submission" date="2021-11" db="EMBL/GenBank/DDBJ databases">
        <title>Draft genome sequence of Actinomycetospora sp. SF1 isolated from the rhizosphere soil.</title>
        <authorList>
            <person name="Duangmal K."/>
            <person name="Chantavorakit T."/>
        </authorList>
    </citation>
    <scope>NUCLEOTIDE SEQUENCE [LARGE SCALE GENOMIC DNA]</scope>
    <source>
        <strain evidence="2 3">TBRC 5722</strain>
    </source>
</reference>
<organism evidence="2 3">
    <name type="scientific">Actinomycetospora endophytica</name>
    <dbReference type="NCBI Taxonomy" id="2291215"/>
    <lineage>
        <taxon>Bacteria</taxon>
        <taxon>Bacillati</taxon>
        <taxon>Actinomycetota</taxon>
        <taxon>Actinomycetes</taxon>
        <taxon>Pseudonocardiales</taxon>
        <taxon>Pseudonocardiaceae</taxon>
        <taxon>Actinomycetospora</taxon>
    </lineage>
</organism>
<keyword evidence="1" id="KW-1133">Transmembrane helix</keyword>
<dbReference type="EMBL" id="JAJNDB010000010">
    <property type="protein sequence ID" value="MCD2197912.1"/>
    <property type="molecule type" value="Genomic_DNA"/>
</dbReference>
<accession>A0ABS8PHZ6</accession>
<name>A0ABS8PHZ6_9PSEU</name>
<evidence type="ECO:0000313" key="3">
    <source>
        <dbReference type="Proteomes" id="UP001199469"/>
    </source>
</evidence>
<keyword evidence="1" id="KW-0812">Transmembrane</keyword>
<gene>
    <name evidence="2" type="ORF">LQ327_31535</name>
</gene>
<dbReference type="Proteomes" id="UP001199469">
    <property type="component" value="Unassembled WGS sequence"/>
</dbReference>